<gene>
    <name evidence="2" type="ORF">E2C01_003148</name>
</gene>
<organism evidence="2 3">
    <name type="scientific">Portunus trituberculatus</name>
    <name type="common">Swimming crab</name>
    <name type="synonym">Neptunus trituberculatus</name>
    <dbReference type="NCBI Taxonomy" id="210409"/>
    <lineage>
        <taxon>Eukaryota</taxon>
        <taxon>Metazoa</taxon>
        <taxon>Ecdysozoa</taxon>
        <taxon>Arthropoda</taxon>
        <taxon>Crustacea</taxon>
        <taxon>Multicrustacea</taxon>
        <taxon>Malacostraca</taxon>
        <taxon>Eumalacostraca</taxon>
        <taxon>Eucarida</taxon>
        <taxon>Decapoda</taxon>
        <taxon>Pleocyemata</taxon>
        <taxon>Brachyura</taxon>
        <taxon>Eubrachyura</taxon>
        <taxon>Portunoidea</taxon>
        <taxon>Portunidae</taxon>
        <taxon>Portuninae</taxon>
        <taxon>Portunus</taxon>
    </lineage>
</organism>
<comment type="caution">
    <text evidence="2">The sequence shown here is derived from an EMBL/GenBank/DDBJ whole genome shotgun (WGS) entry which is preliminary data.</text>
</comment>
<evidence type="ECO:0000256" key="1">
    <source>
        <dbReference type="SAM" id="Phobius"/>
    </source>
</evidence>
<keyword evidence="1" id="KW-0812">Transmembrane</keyword>
<sequence>MQRLICVWPDIATRMQNSSPEWPAPAMGSNVVVWPPWPSQWLEEDRLEALVLLASEYQPWVCSVVAAIAVGLAGVVPLLFLPTDHQAKTSSVFILLHESGLLFA</sequence>
<name>A0A5B7CNZ2_PORTR</name>
<reference evidence="2 3" key="1">
    <citation type="submission" date="2019-05" db="EMBL/GenBank/DDBJ databases">
        <title>Another draft genome of Portunus trituberculatus and its Hox gene families provides insights of decapod evolution.</title>
        <authorList>
            <person name="Jeong J.-H."/>
            <person name="Song I."/>
            <person name="Kim S."/>
            <person name="Choi T."/>
            <person name="Kim D."/>
            <person name="Ryu S."/>
            <person name="Kim W."/>
        </authorList>
    </citation>
    <scope>NUCLEOTIDE SEQUENCE [LARGE SCALE GENOMIC DNA]</scope>
    <source>
        <tissue evidence="2">Muscle</tissue>
    </source>
</reference>
<keyword evidence="3" id="KW-1185">Reference proteome</keyword>
<accession>A0A5B7CNZ2</accession>
<proteinExistence type="predicted"/>
<dbReference type="AlphaFoldDB" id="A0A5B7CNZ2"/>
<protein>
    <submittedName>
        <fullName evidence="2">Uncharacterized protein</fullName>
    </submittedName>
</protein>
<dbReference type="EMBL" id="VSRR010000121">
    <property type="protein sequence ID" value="MPC10511.1"/>
    <property type="molecule type" value="Genomic_DNA"/>
</dbReference>
<dbReference type="Proteomes" id="UP000324222">
    <property type="component" value="Unassembled WGS sequence"/>
</dbReference>
<dbReference type="OrthoDB" id="200954at2759"/>
<keyword evidence="1" id="KW-0472">Membrane</keyword>
<evidence type="ECO:0000313" key="2">
    <source>
        <dbReference type="EMBL" id="MPC10511.1"/>
    </source>
</evidence>
<feature type="transmembrane region" description="Helical" evidence="1">
    <location>
        <begin position="57"/>
        <end position="81"/>
    </location>
</feature>
<keyword evidence="1" id="KW-1133">Transmembrane helix</keyword>
<evidence type="ECO:0000313" key="3">
    <source>
        <dbReference type="Proteomes" id="UP000324222"/>
    </source>
</evidence>